<name>A0A6P2C522_9ACTN</name>
<evidence type="ECO:0000256" key="1">
    <source>
        <dbReference type="ARBA" id="ARBA00022741"/>
    </source>
</evidence>
<dbReference type="PANTHER" id="PTHR16305">
    <property type="entry name" value="TESTICULAR SOLUBLE ADENYLYL CYCLASE"/>
    <property type="match status" value="1"/>
</dbReference>
<protein>
    <submittedName>
        <fullName evidence="4">LuxR family transcriptional regulator</fullName>
    </submittedName>
</protein>
<dbReference type="GO" id="GO:0005524">
    <property type="term" value="F:ATP binding"/>
    <property type="evidence" value="ECO:0007669"/>
    <property type="project" value="UniProtKB-KW"/>
</dbReference>
<dbReference type="AlphaFoldDB" id="A0A6P2C522"/>
<organism evidence="4 5">
    <name type="scientific">Trebonia kvetii</name>
    <dbReference type="NCBI Taxonomy" id="2480626"/>
    <lineage>
        <taxon>Bacteria</taxon>
        <taxon>Bacillati</taxon>
        <taxon>Actinomycetota</taxon>
        <taxon>Actinomycetes</taxon>
        <taxon>Streptosporangiales</taxon>
        <taxon>Treboniaceae</taxon>
        <taxon>Trebonia</taxon>
    </lineage>
</organism>
<evidence type="ECO:0000256" key="2">
    <source>
        <dbReference type="ARBA" id="ARBA00022840"/>
    </source>
</evidence>
<reference evidence="4 5" key="1">
    <citation type="submission" date="2018-11" db="EMBL/GenBank/DDBJ databases">
        <title>Trebonia kvetii gen.nov., sp.nov., a novel acidophilic actinobacterium, and proposal of the new actinobacterial family Treboniaceae fam. nov.</title>
        <authorList>
            <person name="Rapoport D."/>
            <person name="Sagova-Mareckova M."/>
            <person name="Sedlacek I."/>
            <person name="Provaznik J."/>
            <person name="Kralova S."/>
            <person name="Pavlinic D."/>
            <person name="Benes V."/>
            <person name="Kopecky J."/>
        </authorList>
    </citation>
    <scope>NUCLEOTIDE SEQUENCE [LARGE SCALE GENOMIC DNA]</scope>
    <source>
        <strain evidence="4 5">15Tr583</strain>
    </source>
</reference>
<dbReference type="PANTHER" id="PTHR16305:SF35">
    <property type="entry name" value="TRANSCRIPTIONAL ACTIVATOR DOMAIN"/>
    <property type="match status" value="1"/>
</dbReference>
<dbReference type="InterPro" id="IPR016032">
    <property type="entry name" value="Sig_transdc_resp-reg_C-effctor"/>
</dbReference>
<comment type="caution">
    <text evidence="4">The sequence shown here is derived from an EMBL/GenBank/DDBJ whole genome shotgun (WGS) entry which is preliminary data.</text>
</comment>
<dbReference type="GO" id="GO:0005737">
    <property type="term" value="C:cytoplasm"/>
    <property type="evidence" value="ECO:0007669"/>
    <property type="project" value="TreeGrafter"/>
</dbReference>
<evidence type="ECO:0000259" key="3">
    <source>
        <dbReference type="PROSITE" id="PS50043"/>
    </source>
</evidence>
<dbReference type="InterPro" id="IPR027417">
    <property type="entry name" value="P-loop_NTPase"/>
</dbReference>
<dbReference type="SUPFAM" id="SSF52540">
    <property type="entry name" value="P-loop containing nucleoside triphosphate hydrolases"/>
    <property type="match status" value="1"/>
</dbReference>
<dbReference type="Pfam" id="PF00196">
    <property type="entry name" value="GerE"/>
    <property type="match status" value="1"/>
</dbReference>
<dbReference type="GO" id="GO:0003677">
    <property type="term" value="F:DNA binding"/>
    <property type="evidence" value="ECO:0007669"/>
    <property type="project" value="InterPro"/>
</dbReference>
<gene>
    <name evidence="4" type="ORF">EAS64_03730</name>
</gene>
<dbReference type="RefSeq" id="WP_145851282.1">
    <property type="nucleotide sequence ID" value="NZ_RPFW01000001.1"/>
</dbReference>
<dbReference type="Pfam" id="PF13191">
    <property type="entry name" value="AAA_16"/>
    <property type="match status" value="1"/>
</dbReference>
<dbReference type="SMART" id="SM00421">
    <property type="entry name" value="HTH_LUXR"/>
    <property type="match status" value="1"/>
</dbReference>
<evidence type="ECO:0000313" key="5">
    <source>
        <dbReference type="Proteomes" id="UP000460272"/>
    </source>
</evidence>
<dbReference type="Gene3D" id="1.10.10.10">
    <property type="entry name" value="Winged helix-like DNA-binding domain superfamily/Winged helix DNA-binding domain"/>
    <property type="match status" value="1"/>
</dbReference>
<dbReference type="EMBL" id="RPFW01000001">
    <property type="protein sequence ID" value="TVZ06529.1"/>
    <property type="molecule type" value="Genomic_DNA"/>
</dbReference>
<keyword evidence="2" id="KW-0067">ATP-binding</keyword>
<dbReference type="Proteomes" id="UP000460272">
    <property type="component" value="Unassembled WGS sequence"/>
</dbReference>
<dbReference type="PROSITE" id="PS50043">
    <property type="entry name" value="HTH_LUXR_2"/>
    <property type="match status" value="1"/>
</dbReference>
<keyword evidence="1" id="KW-0547">Nucleotide-binding</keyword>
<dbReference type="InterPro" id="IPR000792">
    <property type="entry name" value="Tscrpt_reg_LuxR_C"/>
</dbReference>
<evidence type="ECO:0000313" key="4">
    <source>
        <dbReference type="EMBL" id="TVZ06529.1"/>
    </source>
</evidence>
<feature type="domain" description="HTH luxR-type" evidence="3">
    <location>
        <begin position="875"/>
        <end position="938"/>
    </location>
</feature>
<dbReference type="InterPro" id="IPR011990">
    <property type="entry name" value="TPR-like_helical_dom_sf"/>
</dbReference>
<sequence length="938" mass="99511">MPFNTARVLLERERELETLREGLDGARAGEGTLLLIEGPAGMGKTALARAGRAAAGQAGMMPLEARASELEQPFAFGVVRQLLEPVVNQDSGHADLFAGAAGPATRLFEPDERRPLGANVGFEALHSLYWLVVNITDQAPVLVLVDDCQWVDRESLRFLDYLAQRIEGLPVAMLLTGRSPDAAAEKTESLWAHMASRPSAVALYPRPLSQSAAVALARERMGAEAAEEFCRACHTATGGNPLFLRELLRALDAAGVVPSAAAADEVQAVGPAAVSRFVLHRLATLGPAATELARAVAVMGDDSELPLAGRLAGLSEDVAGEAADDLVRADIFVHAERLGFVHPIVRAALYEDLAPGERQARHAAAAEALAAEGAPAERVTAHLLLTTPTGDQRRVATLRSAAADAAHRGGMRAAAEYLRRALAESPAAQERAETLAELGRCEVAIMQFEAAEEHLRTALTLDAALTTRAVAAFWLGRCAIVSGGRSARAAADALASLAGELQTADPERSLELGSELLSVTTAFTQLRGGLAVQLQRFRDQARGHPGFEAVARIHSAYEQILRGEPATAAMEEVEQALATGLPRSAQSNAALLALLALRLGERYELAVQLVDAALVRARQEGHATRQGILHAQRAAITLAQGSLHDAQAEADTGLLLVEESHFVVPLLVAVAITVQVERGELDAADRLAQTGEAFGIANRAHISDFLTARGRLRIAQGRLEEGVADLLWCGERREARGQCWPSDWRAHAAPAVAALGERQLAVKLAREQLAAARRVGAPGALGMSLRTAALAIGEDERLALLREAVSVLERSSARLELAHALADLAAELSRAGGRREGRDAARRAAKLAGQCGATAMAESAMAELHAGPGRRARMELTGPDALTAAEWRVCRQAAEGRTNREVAQALFLTEKTIERHLSSAYTKLGIRSRFQLPAAIGE</sequence>
<dbReference type="OrthoDB" id="3178131at2"/>
<dbReference type="SUPFAM" id="SSF48452">
    <property type="entry name" value="TPR-like"/>
    <property type="match status" value="1"/>
</dbReference>
<dbReference type="InterPro" id="IPR036388">
    <property type="entry name" value="WH-like_DNA-bd_sf"/>
</dbReference>
<dbReference type="GO" id="GO:0004016">
    <property type="term" value="F:adenylate cyclase activity"/>
    <property type="evidence" value="ECO:0007669"/>
    <property type="project" value="TreeGrafter"/>
</dbReference>
<dbReference type="PRINTS" id="PR00038">
    <property type="entry name" value="HTHLUXR"/>
</dbReference>
<dbReference type="Gene3D" id="1.25.40.10">
    <property type="entry name" value="Tetratricopeptide repeat domain"/>
    <property type="match status" value="1"/>
</dbReference>
<accession>A0A6P2C522</accession>
<dbReference type="GO" id="GO:0006355">
    <property type="term" value="P:regulation of DNA-templated transcription"/>
    <property type="evidence" value="ECO:0007669"/>
    <property type="project" value="InterPro"/>
</dbReference>
<dbReference type="CDD" id="cd06170">
    <property type="entry name" value="LuxR_C_like"/>
    <property type="match status" value="1"/>
</dbReference>
<keyword evidence="5" id="KW-1185">Reference proteome</keyword>
<proteinExistence type="predicted"/>
<dbReference type="InterPro" id="IPR041664">
    <property type="entry name" value="AAA_16"/>
</dbReference>
<dbReference type="SUPFAM" id="SSF46894">
    <property type="entry name" value="C-terminal effector domain of the bipartite response regulators"/>
    <property type="match status" value="1"/>
</dbReference>
<dbReference type="PROSITE" id="PS00622">
    <property type="entry name" value="HTH_LUXR_1"/>
    <property type="match status" value="1"/>
</dbReference>